<sequence>MSNTATAAKTNVLAIVSLVTSILGFSLVGIITGHIGLSQIKKTGEAGSGLAIAGLVIGYVSFVAVLLWLVIFGGALLAAAMNGALDGQLSVS</sequence>
<reference evidence="3" key="1">
    <citation type="submission" date="2020-05" db="EMBL/GenBank/DDBJ databases">
        <authorList>
            <person name="Chiriac C."/>
            <person name="Salcher M."/>
            <person name="Ghai R."/>
            <person name="Kavagutti S V."/>
        </authorList>
    </citation>
    <scope>NUCLEOTIDE SEQUENCE</scope>
</reference>
<keyword evidence="1" id="KW-1133">Transmembrane helix</keyword>
<feature type="domain" description="DUF4190" evidence="2">
    <location>
        <begin position="13"/>
        <end position="67"/>
    </location>
</feature>
<proteinExistence type="predicted"/>
<keyword evidence="1" id="KW-0472">Membrane</keyword>
<dbReference type="Pfam" id="PF13828">
    <property type="entry name" value="DUF4190"/>
    <property type="match status" value="1"/>
</dbReference>
<keyword evidence="1" id="KW-0812">Transmembrane</keyword>
<gene>
    <name evidence="3" type="ORF">UFOPK1591_00365</name>
</gene>
<dbReference type="EMBL" id="CAEZTD010000017">
    <property type="protein sequence ID" value="CAB4555799.1"/>
    <property type="molecule type" value="Genomic_DNA"/>
</dbReference>
<evidence type="ECO:0000259" key="2">
    <source>
        <dbReference type="Pfam" id="PF13828"/>
    </source>
</evidence>
<feature type="transmembrane region" description="Helical" evidence="1">
    <location>
        <begin position="12"/>
        <end position="37"/>
    </location>
</feature>
<organism evidence="3">
    <name type="scientific">freshwater metagenome</name>
    <dbReference type="NCBI Taxonomy" id="449393"/>
    <lineage>
        <taxon>unclassified sequences</taxon>
        <taxon>metagenomes</taxon>
        <taxon>ecological metagenomes</taxon>
    </lineage>
</organism>
<evidence type="ECO:0000256" key="1">
    <source>
        <dbReference type="SAM" id="Phobius"/>
    </source>
</evidence>
<protein>
    <submittedName>
        <fullName evidence="3">Unannotated protein</fullName>
    </submittedName>
</protein>
<dbReference type="InterPro" id="IPR025241">
    <property type="entry name" value="DUF4190"/>
</dbReference>
<feature type="transmembrane region" description="Helical" evidence="1">
    <location>
        <begin position="49"/>
        <end position="80"/>
    </location>
</feature>
<name>A0A6J6CZF2_9ZZZZ</name>
<accession>A0A6J6CZF2</accession>
<evidence type="ECO:0000313" key="3">
    <source>
        <dbReference type="EMBL" id="CAB4555799.1"/>
    </source>
</evidence>
<dbReference type="AlphaFoldDB" id="A0A6J6CZF2"/>